<organism evidence="3 4">
    <name type="scientific">Clostridioides difficile</name>
    <name type="common">Peptoclostridium difficile</name>
    <dbReference type="NCBI Taxonomy" id="1496"/>
    <lineage>
        <taxon>Bacteria</taxon>
        <taxon>Bacillati</taxon>
        <taxon>Bacillota</taxon>
        <taxon>Clostridia</taxon>
        <taxon>Peptostreptococcales</taxon>
        <taxon>Peptostreptococcaceae</taxon>
        <taxon>Clostridioides</taxon>
    </lineage>
</organism>
<reference evidence="3 4" key="1">
    <citation type="submission" date="2019-04" db="EMBL/GenBank/DDBJ databases">
        <authorList>
            <consortium name="Pathogen Informatics"/>
        </authorList>
    </citation>
    <scope>NUCLEOTIDE SEQUENCE [LARGE SCALE GENOMIC DNA]</scope>
    <source>
        <strain evidence="4">tl291</strain>
    </source>
</reference>
<keyword evidence="1" id="KW-1133">Transmembrane helix</keyword>
<gene>
    <name evidence="3" type="ORF">SAMEA1402366_01530</name>
</gene>
<dbReference type="Pfam" id="PF26273">
    <property type="entry name" value="Gly_zipper"/>
    <property type="match status" value="1"/>
</dbReference>
<proteinExistence type="predicted"/>
<feature type="domain" description="Glycine zipper-like" evidence="2">
    <location>
        <begin position="7"/>
        <end position="41"/>
    </location>
</feature>
<dbReference type="Proteomes" id="UP000372533">
    <property type="component" value="Unassembled WGS sequence"/>
</dbReference>
<name>A0AB74R2G8_CLODI</name>
<dbReference type="EMBL" id="CAAJVP010000006">
    <property type="protein sequence ID" value="VHY03924.1"/>
    <property type="molecule type" value="Genomic_DNA"/>
</dbReference>
<evidence type="ECO:0000259" key="2">
    <source>
        <dbReference type="Pfam" id="PF26273"/>
    </source>
</evidence>
<keyword evidence="1 3" id="KW-0812">Transmembrane</keyword>
<sequence>MKNENISYLALGLCFGVVLGSLFKNLAIGLSFGLVIGVVLDSKKNK</sequence>
<evidence type="ECO:0000256" key="1">
    <source>
        <dbReference type="SAM" id="Phobius"/>
    </source>
</evidence>
<comment type="caution">
    <text evidence="3">The sequence shown here is derived from an EMBL/GenBank/DDBJ whole genome shotgun (WGS) entry which is preliminary data.</text>
</comment>
<feature type="transmembrane region" description="Helical" evidence="1">
    <location>
        <begin position="6"/>
        <end position="39"/>
    </location>
</feature>
<evidence type="ECO:0000313" key="3">
    <source>
        <dbReference type="EMBL" id="VHY03924.1"/>
    </source>
</evidence>
<dbReference type="InterPro" id="IPR058598">
    <property type="entry name" value="Gly_zipper-like_dom"/>
</dbReference>
<keyword evidence="1" id="KW-0472">Membrane</keyword>
<accession>A0AB74R2G8</accession>
<protein>
    <submittedName>
        <fullName evidence="3">Transmembrane protein</fullName>
    </submittedName>
</protein>
<dbReference type="AlphaFoldDB" id="A0AB74R2G8"/>
<evidence type="ECO:0000313" key="4">
    <source>
        <dbReference type="Proteomes" id="UP000372533"/>
    </source>
</evidence>
<dbReference type="RefSeq" id="WP_009888169.1">
    <property type="nucleotide sequence ID" value="NZ_BDSN01000004.1"/>
</dbReference>